<organism evidence="2 3">
    <name type="scientific">Candidatus Falkowbacteria bacterium GW2011_GWF2_39_8</name>
    <dbReference type="NCBI Taxonomy" id="1618642"/>
    <lineage>
        <taxon>Bacteria</taxon>
        <taxon>Candidatus Falkowiibacteriota</taxon>
    </lineage>
</organism>
<dbReference type="Pfam" id="PF00535">
    <property type="entry name" value="Glycos_transf_2"/>
    <property type="match status" value="1"/>
</dbReference>
<evidence type="ECO:0000313" key="3">
    <source>
        <dbReference type="Proteomes" id="UP000034137"/>
    </source>
</evidence>
<dbReference type="Gene3D" id="3.90.550.10">
    <property type="entry name" value="Spore Coat Polysaccharide Biosynthesis Protein SpsA, Chain A"/>
    <property type="match status" value="1"/>
</dbReference>
<comment type="caution">
    <text evidence="2">The sequence shown here is derived from an EMBL/GenBank/DDBJ whole genome shotgun (WGS) entry which is preliminary data.</text>
</comment>
<sequence>MKISIITPTFNSVKTISDTIESIVTQTHQDIEYIIIDGGSTDGTL</sequence>
<keyword evidence="2" id="KW-0808">Transferase</keyword>
<dbReference type="AlphaFoldDB" id="A0A0G0PUZ6"/>
<dbReference type="GO" id="GO:0016740">
    <property type="term" value="F:transferase activity"/>
    <property type="evidence" value="ECO:0007669"/>
    <property type="project" value="UniProtKB-KW"/>
</dbReference>
<name>A0A0G0PUZ6_9BACT</name>
<dbReference type="EMBL" id="LBXO01000053">
    <property type="protein sequence ID" value="KKR31718.1"/>
    <property type="molecule type" value="Genomic_DNA"/>
</dbReference>
<dbReference type="InterPro" id="IPR029044">
    <property type="entry name" value="Nucleotide-diphossugar_trans"/>
</dbReference>
<evidence type="ECO:0000259" key="1">
    <source>
        <dbReference type="Pfam" id="PF00535"/>
    </source>
</evidence>
<feature type="domain" description="Glycosyltransferase 2-like" evidence="1">
    <location>
        <begin position="4"/>
        <end position="44"/>
    </location>
</feature>
<evidence type="ECO:0000313" key="2">
    <source>
        <dbReference type="EMBL" id="KKR31718.1"/>
    </source>
</evidence>
<protein>
    <submittedName>
        <fullName evidence="2">Glycosyltransferase, group 2 family protein</fullName>
    </submittedName>
</protein>
<accession>A0A0G0PUZ6</accession>
<proteinExistence type="predicted"/>
<feature type="non-terminal residue" evidence="2">
    <location>
        <position position="45"/>
    </location>
</feature>
<dbReference type="Proteomes" id="UP000034137">
    <property type="component" value="Unassembled WGS sequence"/>
</dbReference>
<gene>
    <name evidence="2" type="ORF">UT64_C0053G0009</name>
</gene>
<reference evidence="2 3" key="1">
    <citation type="journal article" date="2015" name="Nature">
        <title>rRNA introns, odd ribosomes, and small enigmatic genomes across a large radiation of phyla.</title>
        <authorList>
            <person name="Brown C.T."/>
            <person name="Hug L.A."/>
            <person name="Thomas B.C."/>
            <person name="Sharon I."/>
            <person name="Castelle C.J."/>
            <person name="Singh A."/>
            <person name="Wilkins M.J."/>
            <person name="Williams K.H."/>
            <person name="Banfield J.F."/>
        </authorList>
    </citation>
    <scope>NUCLEOTIDE SEQUENCE [LARGE SCALE GENOMIC DNA]</scope>
</reference>
<dbReference type="InterPro" id="IPR001173">
    <property type="entry name" value="Glyco_trans_2-like"/>
</dbReference>
<dbReference type="SUPFAM" id="SSF53448">
    <property type="entry name" value="Nucleotide-diphospho-sugar transferases"/>
    <property type="match status" value="1"/>
</dbReference>